<proteinExistence type="inferred from homology"/>
<dbReference type="InterPro" id="IPR020013">
    <property type="entry name" value="Flagellar_FlgE/F/G"/>
</dbReference>
<keyword evidence="7" id="KW-0282">Flagellum</keyword>
<comment type="subcellular location">
    <subcellularLocation>
        <location evidence="1 4">Bacterial flagellum basal body</location>
    </subcellularLocation>
</comment>
<dbReference type="PANTHER" id="PTHR30435:SF19">
    <property type="entry name" value="FLAGELLAR BASAL-BODY ROD PROTEIN FLGG"/>
    <property type="match status" value="1"/>
</dbReference>
<keyword evidence="7" id="KW-0969">Cilium</keyword>
<evidence type="ECO:0000256" key="3">
    <source>
        <dbReference type="ARBA" id="ARBA00023143"/>
    </source>
</evidence>
<comment type="caution">
    <text evidence="7">The sequence shown here is derived from an EMBL/GenBank/DDBJ whole genome shotgun (WGS) entry which is preliminary data.</text>
</comment>
<dbReference type="InterPro" id="IPR010930">
    <property type="entry name" value="Flg_bb/hook_C_dom"/>
</dbReference>
<comment type="similarity">
    <text evidence="2 4">Belongs to the flagella basal body rod proteins family.</text>
</comment>
<evidence type="ECO:0000256" key="4">
    <source>
        <dbReference type="RuleBase" id="RU362116"/>
    </source>
</evidence>
<dbReference type="InterPro" id="IPR037925">
    <property type="entry name" value="FlgE/F/G-like"/>
</dbReference>
<dbReference type="Proteomes" id="UP001595758">
    <property type="component" value="Unassembled WGS sequence"/>
</dbReference>
<evidence type="ECO:0000259" key="5">
    <source>
        <dbReference type="Pfam" id="PF06429"/>
    </source>
</evidence>
<dbReference type="Pfam" id="PF06429">
    <property type="entry name" value="Flg_bbr_C"/>
    <property type="match status" value="1"/>
</dbReference>
<accession>A0ABV8CHA6</accession>
<gene>
    <name evidence="7" type="ORF">ACFORL_10395</name>
</gene>
<evidence type="ECO:0000313" key="7">
    <source>
        <dbReference type="EMBL" id="MFC3909477.1"/>
    </source>
</evidence>
<evidence type="ECO:0000313" key="8">
    <source>
        <dbReference type="Proteomes" id="UP001595758"/>
    </source>
</evidence>
<dbReference type="InterPro" id="IPR053967">
    <property type="entry name" value="LlgE_F_G-like_D1"/>
</dbReference>
<reference evidence="8" key="1">
    <citation type="journal article" date="2019" name="Int. J. Syst. Evol. Microbiol.">
        <title>The Global Catalogue of Microorganisms (GCM) 10K type strain sequencing project: providing services to taxonomists for standard genome sequencing and annotation.</title>
        <authorList>
            <consortium name="The Broad Institute Genomics Platform"/>
            <consortium name="The Broad Institute Genome Sequencing Center for Infectious Disease"/>
            <person name="Wu L."/>
            <person name="Ma J."/>
        </authorList>
    </citation>
    <scope>NUCLEOTIDE SEQUENCE [LARGE SCALE GENOMIC DNA]</scope>
    <source>
        <strain evidence="8">CCUG 59858</strain>
    </source>
</reference>
<protein>
    <submittedName>
        <fullName evidence="7">Flagellar hook-basal body protein</fullName>
    </submittedName>
</protein>
<feature type="domain" description="Flagellar hook protein FlgE/F/G-like D1" evidence="6">
    <location>
        <begin position="80"/>
        <end position="142"/>
    </location>
</feature>
<dbReference type="SUPFAM" id="SSF117143">
    <property type="entry name" value="Flagellar hook protein flgE"/>
    <property type="match status" value="1"/>
</dbReference>
<keyword evidence="3 4" id="KW-0975">Bacterial flagellum</keyword>
<feature type="domain" description="Flagellar basal-body/hook protein C-terminal" evidence="5">
    <location>
        <begin position="186"/>
        <end position="230"/>
    </location>
</feature>
<dbReference type="PANTHER" id="PTHR30435">
    <property type="entry name" value="FLAGELLAR PROTEIN"/>
    <property type="match status" value="1"/>
</dbReference>
<evidence type="ECO:0000259" key="6">
    <source>
        <dbReference type="Pfam" id="PF22692"/>
    </source>
</evidence>
<keyword evidence="8" id="KW-1185">Reference proteome</keyword>
<evidence type="ECO:0000256" key="2">
    <source>
        <dbReference type="ARBA" id="ARBA00009677"/>
    </source>
</evidence>
<dbReference type="EMBL" id="JBHSAB010000024">
    <property type="protein sequence ID" value="MFC3909477.1"/>
    <property type="molecule type" value="Genomic_DNA"/>
</dbReference>
<dbReference type="Pfam" id="PF22692">
    <property type="entry name" value="LlgE_F_G_D1"/>
    <property type="match status" value="1"/>
</dbReference>
<evidence type="ECO:0000256" key="1">
    <source>
        <dbReference type="ARBA" id="ARBA00004117"/>
    </source>
</evidence>
<dbReference type="RefSeq" id="WP_382343736.1">
    <property type="nucleotide sequence ID" value="NZ_JBHSAB010000024.1"/>
</dbReference>
<organism evidence="7 8">
    <name type="scientific">Legionella dresdenensis</name>
    <dbReference type="NCBI Taxonomy" id="450200"/>
    <lineage>
        <taxon>Bacteria</taxon>
        <taxon>Pseudomonadati</taxon>
        <taxon>Pseudomonadota</taxon>
        <taxon>Gammaproteobacteria</taxon>
        <taxon>Legionellales</taxon>
        <taxon>Legionellaceae</taxon>
        <taxon>Legionella</taxon>
    </lineage>
</organism>
<sequence length="236" mass="25751">MLDAITSTQIALLQDQYRLQSISQDISNMQTPGYKKQFVTAVAFDELVSVNAMAVNQQLRLDQSNVQGTFNQSNRPTDLALAGDGYFEVQTSEGIYYTRRGDFIVNSHGELATATGAVLLGKGGAIRVDDNQFTIDSQGTVIIDSQKVEQLNLVKFNGPKQLDYQGEGLFAANQSPLADSSTRVLQGYLEQSNIKSSDAMLEMVQTARHFESAQRVMRTADSLLATGINQLGEGNV</sequence>
<dbReference type="NCBIfam" id="TIGR03506">
    <property type="entry name" value="FlgEFG_subfam"/>
    <property type="match status" value="1"/>
</dbReference>
<name>A0ABV8CHA6_9GAMM</name>
<keyword evidence="7" id="KW-0966">Cell projection</keyword>